<evidence type="ECO:0000313" key="2">
    <source>
        <dbReference type="Proteomes" id="UP000198336"/>
    </source>
</evidence>
<comment type="caution">
    <text evidence="1">The sequence shown here is derived from an EMBL/GenBank/DDBJ whole genome shotgun (WGS) entry which is preliminary data.</text>
</comment>
<organism evidence="1 2">
    <name type="scientific">Flavobacterium oncorhynchi</name>
    <dbReference type="NCBI Taxonomy" id="728056"/>
    <lineage>
        <taxon>Bacteria</taxon>
        <taxon>Pseudomonadati</taxon>
        <taxon>Bacteroidota</taxon>
        <taxon>Flavobacteriia</taxon>
        <taxon>Flavobacteriales</taxon>
        <taxon>Flavobacteriaceae</taxon>
        <taxon>Flavobacterium</taxon>
    </lineage>
</organism>
<accession>A0A226HU19</accession>
<sequence length="185" mass="22349">MRNEEDCPKTERFLFSDTYLSEKGIKLSQDAIIKRFTNRNKNEFYQKYISWKRNENEITIFTMHTYADLKLNKEFDCIFNYDNPDEFVFEKFTITQSIYEGWIPTDTVDDGHKHLLVFSFENGIPKILFKLHKEETLGDTRPKTYTKLGFCNQKHFEIIANNLKKRYLLKEKYGLEYWKYIGDEI</sequence>
<reference evidence="1 2" key="1">
    <citation type="submission" date="2016-11" db="EMBL/GenBank/DDBJ databases">
        <title>Whole genomes of Flavobacteriaceae.</title>
        <authorList>
            <person name="Stine C."/>
            <person name="Li C."/>
            <person name="Tadesse D."/>
        </authorList>
    </citation>
    <scope>NUCLEOTIDE SEQUENCE [LARGE SCALE GENOMIC DNA]</scope>
    <source>
        <strain evidence="1 2">CCUG 59446</strain>
    </source>
</reference>
<evidence type="ECO:0000313" key="1">
    <source>
        <dbReference type="EMBL" id="OXA97572.1"/>
    </source>
</evidence>
<gene>
    <name evidence="1" type="ORF">B0A75_16570</name>
</gene>
<keyword evidence="2" id="KW-1185">Reference proteome</keyword>
<protein>
    <submittedName>
        <fullName evidence="1">Uncharacterized protein</fullName>
    </submittedName>
</protein>
<dbReference type="RefSeq" id="WP_089055382.1">
    <property type="nucleotide sequence ID" value="NZ_MUHA01000025.1"/>
</dbReference>
<name>A0A226HU19_9FLAO</name>
<dbReference type="Proteomes" id="UP000198336">
    <property type="component" value="Unassembled WGS sequence"/>
</dbReference>
<dbReference type="AlphaFoldDB" id="A0A226HU19"/>
<proteinExistence type="predicted"/>
<dbReference type="EMBL" id="MUHA01000025">
    <property type="protein sequence ID" value="OXA97572.1"/>
    <property type="molecule type" value="Genomic_DNA"/>
</dbReference>